<keyword evidence="3" id="KW-0028">Amino-acid biosynthesis</keyword>
<dbReference type="InterPro" id="IPR015590">
    <property type="entry name" value="Aldehyde_DH_dom"/>
</dbReference>
<name>A0A6J6R4Y3_9ZZZZ</name>
<evidence type="ECO:0000259" key="8">
    <source>
        <dbReference type="Pfam" id="PF00171"/>
    </source>
</evidence>
<dbReference type="EMBL" id="CAFBNU010000007">
    <property type="protein sequence ID" value="CAB4965311.1"/>
    <property type="molecule type" value="Genomic_DNA"/>
</dbReference>
<reference evidence="10" key="1">
    <citation type="submission" date="2020-05" db="EMBL/GenBank/DDBJ databases">
        <authorList>
            <person name="Chiriac C."/>
            <person name="Salcher M."/>
            <person name="Ghai R."/>
            <person name="Kavagutti S V."/>
        </authorList>
    </citation>
    <scope>NUCLEOTIDE SEQUENCE</scope>
</reference>
<keyword evidence="5" id="KW-0521">NADP</keyword>
<dbReference type="NCBIfam" id="TIGR00407">
    <property type="entry name" value="proA"/>
    <property type="match status" value="1"/>
</dbReference>
<evidence type="ECO:0000256" key="1">
    <source>
        <dbReference type="ARBA" id="ARBA00004985"/>
    </source>
</evidence>
<comment type="pathway">
    <text evidence="1">Amino-acid biosynthesis; L-proline biosynthesis; L-glutamate 5-semialdehyde from L-glutamate: step 2/2.</text>
</comment>
<dbReference type="PROSITE" id="PS01223">
    <property type="entry name" value="PROA"/>
    <property type="match status" value="1"/>
</dbReference>
<dbReference type="EMBL" id="CAFBPT010000015">
    <property type="protein sequence ID" value="CAB5033622.1"/>
    <property type="molecule type" value="Genomic_DNA"/>
</dbReference>
<dbReference type="InterPro" id="IPR020593">
    <property type="entry name" value="G-glutamylP_reductase_CS"/>
</dbReference>
<evidence type="ECO:0000313" key="13">
    <source>
        <dbReference type="EMBL" id="CAB4965311.1"/>
    </source>
</evidence>
<dbReference type="UniPathway" id="UPA00098">
    <property type="reaction ID" value="UER00360"/>
</dbReference>
<evidence type="ECO:0000256" key="7">
    <source>
        <dbReference type="ARBA" id="ARBA00049024"/>
    </source>
</evidence>
<sequence>MEATAIIAELADKAKLAARTLIAASDGDRVEALIRISEEIVSSEVEILAANANDMADAKRDGMAESMQDRLLLTAARIHGMADGARQVSKLPSPLGKTLRESTLENGLHLKQISVPFGVVGMVYEARPNVTVDAAVILLMSGNAALLRGSSSAANSNEVLVNVMRRALSKTNISPDVIQLVPSTDRSTVAALLHARGKVDLVIPRGSAALIRTVVDDSTVPTIETGAGVCHVYIDSEADLAKALPIVLNSKTHRPSVCNAAETLLVHENVAEKFLPVVLSALRDLKVKLNVDSKTAKVAEANKIAVNSASEENWSTEYNALEMNVAVVPSLLAAADHIAKYGTKHTEAIVTQSDANAAKFVALSDSAAVMVNASTRFTDGEQMGFGAEIGISNQKLHARGPMGLEQMTTTTWIVTGSGQIRA</sequence>
<comment type="catalytic activity">
    <reaction evidence="7">
        <text>L-glutamate 5-semialdehyde + phosphate + NADP(+) = L-glutamyl 5-phosphate + NADPH + H(+)</text>
        <dbReference type="Rhea" id="RHEA:19541"/>
        <dbReference type="ChEBI" id="CHEBI:15378"/>
        <dbReference type="ChEBI" id="CHEBI:43474"/>
        <dbReference type="ChEBI" id="CHEBI:57783"/>
        <dbReference type="ChEBI" id="CHEBI:58066"/>
        <dbReference type="ChEBI" id="CHEBI:58274"/>
        <dbReference type="ChEBI" id="CHEBI:58349"/>
        <dbReference type="EC" id="1.2.1.41"/>
    </reaction>
</comment>
<dbReference type="FunFam" id="3.40.309.10:FF:000006">
    <property type="entry name" value="Gamma-glutamyl phosphate reductase"/>
    <property type="match status" value="1"/>
</dbReference>
<dbReference type="AlphaFoldDB" id="A0A6J6R4Y3"/>
<dbReference type="InterPro" id="IPR016162">
    <property type="entry name" value="Ald_DH_N"/>
</dbReference>
<gene>
    <name evidence="9" type="ORF">UFOPK2343_01121</name>
    <name evidence="10" type="ORF">UFOPK2652_01285</name>
    <name evidence="11" type="ORF">UFOPK3128_00947</name>
    <name evidence="12" type="ORF">UFOPK3511_01270</name>
    <name evidence="13" type="ORF">UFOPK3880_00803</name>
    <name evidence="14" type="ORF">UFOPK4146_01274</name>
</gene>
<evidence type="ECO:0000313" key="14">
    <source>
        <dbReference type="EMBL" id="CAB5033622.1"/>
    </source>
</evidence>
<evidence type="ECO:0000256" key="3">
    <source>
        <dbReference type="ARBA" id="ARBA00022605"/>
    </source>
</evidence>
<dbReference type="NCBIfam" id="NF001221">
    <property type="entry name" value="PRK00197.1"/>
    <property type="match status" value="1"/>
</dbReference>
<evidence type="ECO:0000256" key="6">
    <source>
        <dbReference type="ARBA" id="ARBA00023002"/>
    </source>
</evidence>
<organism evidence="10">
    <name type="scientific">freshwater metagenome</name>
    <dbReference type="NCBI Taxonomy" id="449393"/>
    <lineage>
        <taxon>unclassified sequences</taxon>
        <taxon>metagenomes</taxon>
        <taxon>ecological metagenomes</taxon>
    </lineage>
</organism>
<dbReference type="GO" id="GO:0004350">
    <property type="term" value="F:glutamate-5-semialdehyde dehydrogenase activity"/>
    <property type="evidence" value="ECO:0007669"/>
    <property type="project" value="UniProtKB-EC"/>
</dbReference>
<dbReference type="Pfam" id="PF00171">
    <property type="entry name" value="Aldedh"/>
    <property type="match status" value="1"/>
</dbReference>
<dbReference type="EMBL" id="CAFBMA010000022">
    <property type="protein sequence ID" value="CAB4904764.1"/>
    <property type="molecule type" value="Genomic_DNA"/>
</dbReference>
<protein>
    <recommendedName>
        <fullName evidence="2">glutamate-5-semialdehyde dehydrogenase</fullName>
        <ecNumber evidence="2">1.2.1.41</ecNumber>
    </recommendedName>
</protein>
<evidence type="ECO:0000256" key="2">
    <source>
        <dbReference type="ARBA" id="ARBA00013002"/>
    </source>
</evidence>
<evidence type="ECO:0000313" key="12">
    <source>
        <dbReference type="EMBL" id="CAB4904764.1"/>
    </source>
</evidence>
<keyword evidence="6" id="KW-0560">Oxidoreductase</keyword>
<dbReference type="GO" id="GO:0055129">
    <property type="term" value="P:L-proline biosynthetic process"/>
    <property type="evidence" value="ECO:0007669"/>
    <property type="project" value="UniProtKB-UniPathway"/>
</dbReference>
<dbReference type="GO" id="GO:0050661">
    <property type="term" value="F:NADP binding"/>
    <property type="evidence" value="ECO:0007669"/>
    <property type="project" value="InterPro"/>
</dbReference>
<dbReference type="HAMAP" id="MF_00412">
    <property type="entry name" value="ProA"/>
    <property type="match status" value="1"/>
</dbReference>
<dbReference type="InterPro" id="IPR016161">
    <property type="entry name" value="Ald_DH/histidinol_DH"/>
</dbReference>
<dbReference type="SUPFAM" id="SSF53720">
    <property type="entry name" value="ALDH-like"/>
    <property type="match status" value="1"/>
</dbReference>
<accession>A0A6J6R4Y3</accession>
<evidence type="ECO:0000256" key="5">
    <source>
        <dbReference type="ARBA" id="ARBA00022857"/>
    </source>
</evidence>
<dbReference type="PANTHER" id="PTHR11063:SF8">
    <property type="entry name" value="DELTA-1-PYRROLINE-5-CARBOXYLATE SYNTHASE"/>
    <property type="match status" value="1"/>
</dbReference>
<evidence type="ECO:0000256" key="4">
    <source>
        <dbReference type="ARBA" id="ARBA00022650"/>
    </source>
</evidence>
<dbReference type="EMBL" id="CAFAAZ010000008">
    <property type="protein sequence ID" value="CAB4823184.1"/>
    <property type="molecule type" value="Genomic_DNA"/>
</dbReference>
<evidence type="ECO:0000313" key="10">
    <source>
        <dbReference type="EMBL" id="CAB4718980.1"/>
    </source>
</evidence>
<feature type="domain" description="Aldehyde dehydrogenase" evidence="8">
    <location>
        <begin position="10"/>
        <end position="296"/>
    </location>
</feature>
<dbReference type="PANTHER" id="PTHR11063">
    <property type="entry name" value="GLUTAMATE SEMIALDEHYDE DEHYDROGENASE"/>
    <property type="match status" value="1"/>
</dbReference>
<dbReference type="EC" id="1.2.1.41" evidence="2"/>
<proteinExistence type="inferred from homology"/>
<dbReference type="EMBL" id="CAEZXD010000037">
    <property type="protein sequence ID" value="CAB4681187.1"/>
    <property type="molecule type" value="Genomic_DNA"/>
</dbReference>
<dbReference type="Gene3D" id="3.40.309.10">
    <property type="entry name" value="Aldehyde Dehydrogenase, Chain A, domain 2"/>
    <property type="match status" value="1"/>
</dbReference>
<evidence type="ECO:0000313" key="9">
    <source>
        <dbReference type="EMBL" id="CAB4681187.1"/>
    </source>
</evidence>
<dbReference type="PIRSF" id="PIRSF000151">
    <property type="entry name" value="GPR"/>
    <property type="match status" value="1"/>
</dbReference>
<dbReference type="InterPro" id="IPR016163">
    <property type="entry name" value="Ald_DH_C"/>
</dbReference>
<evidence type="ECO:0000313" key="11">
    <source>
        <dbReference type="EMBL" id="CAB4823184.1"/>
    </source>
</evidence>
<keyword evidence="4" id="KW-0641">Proline biosynthesis</keyword>
<dbReference type="InterPro" id="IPR012134">
    <property type="entry name" value="Glu-5-SA_DH"/>
</dbReference>
<dbReference type="Gene3D" id="3.40.605.10">
    <property type="entry name" value="Aldehyde Dehydrogenase, Chain A, domain 1"/>
    <property type="match status" value="1"/>
</dbReference>
<dbReference type="InterPro" id="IPR000965">
    <property type="entry name" value="GPR_dom"/>
</dbReference>
<dbReference type="CDD" id="cd07079">
    <property type="entry name" value="ALDH_F18-19_ProA-GPR"/>
    <property type="match status" value="1"/>
</dbReference>
<dbReference type="EMBL" id="CAEZYD010000026">
    <property type="protein sequence ID" value="CAB4718980.1"/>
    <property type="molecule type" value="Genomic_DNA"/>
</dbReference>